<dbReference type="Proteomes" id="UP000471435">
    <property type="component" value="Unassembled WGS sequence"/>
</dbReference>
<dbReference type="SUPFAM" id="SSF52540">
    <property type="entry name" value="P-loop containing nucleoside triphosphate hydrolases"/>
    <property type="match status" value="1"/>
</dbReference>
<reference evidence="1 2" key="1">
    <citation type="submission" date="2019-12" db="EMBL/GenBank/DDBJ databases">
        <title>Genomic-based taxomic classification of the family Erythrobacteraceae.</title>
        <authorList>
            <person name="Xu L."/>
        </authorList>
    </citation>
    <scope>NUCLEOTIDE SEQUENCE [LARGE SCALE GENOMIC DNA]</scope>
    <source>
        <strain evidence="1 2">SW-109</strain>
    </source>
</reference>
<accession>A0A6I4V3Y3</accession>
<evidence type="ECO:0008006" key="3">
    <source>
        <dbReference type="Google" id="ProtNLM"/>
    </source>
</evidence>
<protein>
    <recommendedName>
        <fullName evidence="3">Sulfotransferase family protein</fullName>
    </recommendedName>
</protein>
<keyword evidence="2" id="KW-1185">Reference proteome</keyword>
<dbReference type="AlphaFoldDB" id="A0A6I4V3Y3"/>
<organism evidence="1 2">
    <name type="scientific">Pontixanthobacter luteolus</name>
    <dbReference type="NCBI Taxonomy" id="295089"/>
    <lineage>
        <taxon>Bacteria</taxon>
        <taxon>Pseudomonadati</taxon>
        <taxon>Pseudomonadota</taxon>
        <taxon>Alphaproteobacteria</taxon>
        <taxon>Sphingomonadales</taxon>
        <taxon>Erythrobacteraceae</taxon>
        <taxon>Pontixanthobacter</taxon>
    </lineage>
</organism>
<sequence>MTTLAGRLLAAADEFHLLHEPTNPQPTLSYDSIQPQRWYEYYDAARYSELRRFLEQALAAGDLTEQIATRASGARSPRDAMRVLRYAQRKLPMRLAPRPAILKDPFMAFSARTLQAEDGLKVVLTVRHPCAFAESFVRAGRAFDFNNLMQPALLEALPGEAGTISELANAPPPLTEQAAHLWRIVYGFAAQFLLPDPHTFLLSQDRLVSQTRDTVDALFAFAGARQSASVKTFLAKNLQSAGTDFSGSASYIRRDSEAVLDKWRMRLSAADRDLVRELTGGITAQLGYREASWHIAGEPR</sequence>
<comment type="caution">
    <text evidence="1">The sequence shown here is derived from an EMBL/GenBank/DDBJ whole genome shotgun (WGS) entry which is preliminary data.</text>
</comment>
<name>A0A6I4V3Y3_9SPHN</name>
<proteinExistence type="predicted"/>
<dbReference type="RefSeq" id="WP_160731060.1">
    <property type="nucleotide sequence ID" value="NZ_WTYP01000002.1"/>
</dbReference>
<dbReference type="InterPro" id="IPR027417">
    <property type="entry name" value="P-loop_NTPase"/>
</dbReference>
<dbReference type="OrthoDB" id="7423996at2"/>
<evidence type="ECO:0000313" key="1">
    <source>
        <dbReference type="EMBL" id="MXP47806.1"/>
    </source>
</evidence>
<dbReference type="EMBL" id="WTYP01000002">
    <property type="protein sequence ID" value="MXP47806.1"/>
    <property type="molecule type" value="Genomic_DNA"/>
</dbReference>
<evidence type="ECO:0000313" key="2">
    <source>
        <dbReference type="Proteomes" id="UP000471435"/>
    </source>
</evidence>
<gene>
    <name evidence="1" type="ORF">GRI43_10475</name>
</gene>
<dbReference type="Gene3D" id="3.40.50.300">
    <property type="entry name" value="P-loop containing nucleotide triphosphate hydrolases"/>
    <property type="match status" value="1"/>
</dbReference>